<evidence type="ECO:0000256" key="4">
    <source>
        <dbReference type="ARBA" id="ARBA00024408"/>
    </source>
</evidence>
<accession>A0A6J2Y6M2</accession>
<keyword evidence="3" id="KW-0931">ER-Golgi transport</keyword>
<dbReference type="InterPro" id="IPR044760">
    <property type="entry name" value="TRAPPC2L"/>
</dbReference>
<dbReference type="GO" id="GO:0048471">
    <property type="term" value="C:perinuclear region of cytoplasm"/>
    <property type="evidence" value="ECO:0007669"/>
    <property type="project" value="UniProtKB-SubCell"/>
</dbReference>
<gene>
    <name evidence="6" type="primary">LOC115884906</name>
</gene>
<evidence type="ECO:0000313" key="6">
    <source>
        <dbReference type="RefSeq" id="XP_030759488.1"/>
    </source>
</evidence>
<dbReference type="GO" id="GO:0006888">
    <property type="term" value="P:endoplasmic reticulum to Golgi vesicle-mediated transport"/>
    <property type="evidence" value="ECO:0007669"/>
    <property type="project" value="InterPro"/>
</dbReference>
<dbReference type="GeneID" id="115884906"/>
<dbReference type="PANTHER" id="PTHR12403">
    <property type="entry name" value="TRAFFICKING PROTEIN PARTICLE COMPLEX SUBUNIT 2"/>
    <property type="match status" value="1"/>
</dbReference>
<dbReference type="InterPro" id="IPR011012">
    <property type="entry name" value="Longin-like_dom_sf"/>
</dbReference>
<reference evidence="6" key="1">
    <citation type="submission" date="2025-08" db="UniProtKB">
        <authorList>
            <consortium name="RefSeq"/>
        </authorList>
    </citation>
    <scope>IDENTIFICATION</scope>
    <source>
        <tissue evidence="6">Gonads</tissue>
    </source>
</reference>
<dbReference type="RefSeq" id="XP_030759488.1">
    <property type="nucleotide sequence ID" value="XM_030903628.1"/>
</dbReference>
<keyword evidence="3" id="KW-0813">Transport</keyword>
<dbReference type="Pfam" id="PF04628">
    <property type="entry name" value="Sedlin_N"/>
    <property type="match status" value="1"/>
</dbReference>
<dbReference type="InParanoid" id="A0A6J2Y6M2"/>
<evidence type="ECO:0000313" key="5">
    <source>
        <dbReference type="Proteomes" id="UP000504635"/>
    </source>
</evidence>
<dbReference type="SUPFAM" id="SSF64356">
    <property type="entry name" value="SNARE-like"/>
    <property type="match status" value="1"/>
</dbReference>
<dbReference type="KEGG" id="soy:115884906"/>
<dbReference type="AlphaFoldDB" id="A0A6J2Y6M2"/>
<evidence type="ECO:0000256" key="3">
    <source>
        <dbReference type="ARBA" id="ARBA00022892"/>
    </source>
</evidence>
<evidence type="ECO:0000256" key="1">
    <source>
        <dbReference type="ARBA" id="ARBA00004556"/>
    </source>
</evidence>
<comment type="subcellular location">
    <subcellularLocation>
        <location evidence="1">Cytoplasm</location>
        <location evidence="1">Perinuclear region</location>
    </subcellularLocation>
</comment>
<dbReference type="Proteomes" id="UP000504635">
    <property type="component" value="Unplaced"/>
</dbReference>
<name>A0A6J2Y6M2_SITOR</name>
<dbReference type="CDD" id="cd14854">
    <property type="entry name" value="TRAPPC2L"/>
    <property type="match status" value="1"/>
</dbReference>
<organism evidence="5 6">
    <name type="scientific">Sitophilus oryzae</name>
    <name type="common">Rice weevil</name>
    <name type="synonym">Curculio oryzae</name>
    <dbReference type="NCBI Taxonomy" id="7048"/>
    <lineage>
        <taxon>Eukaryota</taxon>
        <taxon>Metazoa</taxon>
        <taxon>Ecdysozoa</taxon>
        <taxon>Arthropoda</taxon>
        <taxon>Hexapoda</taxon>
        <taxon>Insecta</taxon>
        <taxon>Pterygota</taxon>
        <taxon>Neoptera</taxon>
        <taxon>Endopterygota</taxon>
        <taxon>Coleoptera</taxon>
        <taxon>Polyphaga</taxon>
        <taxon>Cucujiformia</taxon>
        <taxon>Curculionidae</taxon>
        <taxon>Dryophthorinae</taxon>
        <taxon>Sitophilus</taxon>
    </lineage>
</organism>
<sequence>MAVCAAIVGKENSPKFFCCVNPDEELNFQYKVLSSLDIIEEKLNPTNKPGTEIKELYLGMLYSLETCKIYGYVTNTKIKFIIVVDSSNLQLRDNEIRSMFSKIHSEYADMVSNPFYTPGEPITSKLFASSIKNIITGTV</sequence>
<comment type="similarity">
    <text evidence="2">Belongs to the TRAPP small subunits family. Sedlin subfamily.</text>
</comment>
<dbReference type="OrthoDB" id="10258445at2759"/>
<dbReference type="FunCoup" id="A0A6J2Y6M2">
    <property type="interactions" value="1173"/>
</dbReference>
<dbReference type="Gene3D" id="3.30.450.70">
    <property type="match status" value="1"/>
</dbReference>
<evidence type="ECO:0000256" key="2">
    <source>
        <dbReference type="ARBA" id="ARBA00006626"/>
    </source>
</evidence>
<dbReference type="InterPro" id="IPR006722">
    <property type="entry name" value="Sedlin"/>
</dbReference>
<protein>
    <recommendedName>
        <fullName evidence="4">Trafficking protein particle complex subunit 2-like protein</fullName>
    </recommendedName>
</protein>
<proteinExistence type="inferred from homology"/>
<keyword evidence="5" id="KW-1185">Reference proteome</keyword>